<gene>
    <name evidence="2" type="ORF">AS189_02880</name>
</gene>
<dbReference type="RefSeq" id="WP_062292829.1">
    <property type="nucleotide sequence ID" value="NZ_CP013200.1"/>
</dbReference>
<dbReference type="InterPro" id="IPR024775">
    <property type="entry name" value="DinB-like"/>
</dbReference>
<evidence type="ECO:0000259" key="1">
    <source>
        <dbReference type="Pfam" id="PF12867"/>
    </source>
</evidence>
<dbReference type="SUPFAM" id="SSF109854">
    <property type="entry name" value="DinB/YfiT-like putative metalloenzymes"/>
    <property type="match status" value="1"/>
</dbReference>
<accession>A0A0S2M3Z6</accession>
<dbReference type="OrthoDB" id="2363925at2"/>
<organism evidence="2 3">
    <name type="scientific">Arthrobacter alpinus</name>
    <dbReference type="NCBI Taxonomy" id="656366"/>
    <lineage>
        <taxon>Bacteria</taxon>
        <taxon>Bacillati</taxon>
        <taxon>Actinomycetota</taxon>
        <taxon>Actinomycetes</taxon>
        <taxon>Micrococcales</taxon>
        <taxon>Micrococcaceae</taxon>
        <taxon>Arthrobacter</taxon>
    </lineage>
</organism>
<reference evidence="3" key="1">
    <citation type="submission" date="2015-11" db="EMBL/GenBank/DDBJ databases">
        <authorList>
            <person name="Kumar R."/>
            <person name="Singh D."/>
            <person name="Swarnkar M.K."/>
            <person name="Singh A.K."/>
            <person name="Kumar S."/>
        </authorList>
    </citation>
    <scope>NUCLEOTIDE SEQUENCE [LARGE SCALE GENOMIC DNA]</scope>
    <source>
        <strain evidence="3">ERGS4:06</strain>
    </source>
</reference>
<feature type="domain" description="DinB-like" evidence="1">
    <location>
        <begin position="21"/>
        <end position="159"/>
    </location>
</feature>
<sequence length="176" mass="18996">MRPSELLTDAFGRIGTIVGGVLDGLEPTKANWRPGGSGNSITWLVWHLSRGQDEQIADVAGTQSLWRSGGYAARFAFELNPDDTGYGHSSEQVSAVHVDSMELLREYFEAVLARSLDYVGGLADAELEGIVDKRWNPPVTLGVRLISILDDCVQHGGQAAYVKGLLAQGNFAPALR</sequence>
<name>A0A0S2M3Z6_9MICC</name>
<protein>
    <recommendedName>
        <fullName evidence="1">DinB-like domain-containing protein</fullName>
    </recommendedName>
</protein>
<proteinExistence type="predicted"/>
<evidence type="ECO:0000313" key="3">
    <source>
        <dbReference type="Proteomes" id="UP000059574"/>
    </source>
</evidence>
<dbReference type="Proteomes" id="UP000059574">
    <property type="component" value="Chromosome"/>
</dbReference>
<dbReference type="AlphaFoldDB" id="A0A0S2M3Z6"/>
<dbReference type="Pfam" id="PF12867">
    <property type="entry name" value="DinB_2"/>
    <property type="match status" value="1"/>
</dbReference>
<dbReference type="NCBIfam" id="NF047843">
    <property type="entry name" value="MST_Rv0443"/>
    <property type="match status" value="1"/>
</dbReference>
<evidence type="ECO:0000313" key="2">
    <source>
        <dbReference type="EMBL" id="ALO68284.1"/>
    </source>
</evidence>
<dbReference type="InterPro" id="IPR034660">
    <property type="entry name" value="DinB/YfiT-like"/>
</dbReference>
<dbReference type="EMBL" id="CP013200">
    <property type="protein sequence ID" value="ALO68284.1"/>
    <property type="molecule type" value="Genomic_DNA"/>
</dbReference>
<dbReference type="Gene3D" id="1.20.120.450">
    <property type="entry name" value="dinb family like domain"/>
    <property type="match status" value="1"/>
</dbReference>
<reference evidence="2 3" key="2">
    <citation type="journal article" date="2016" name="J. Biotechnol.">
        <title>Complete genome sequence of Arthrobacter alpinus ERGS4:06, a yellow pigmented bacterium tolerant to cold and radiations isolated from Sikkim Himalaya.</title>
        <authorList>
            <person name="Kumar R."/>
            <person name="Singh D."/>
            <person name="Swarnkar M.K."/>
            <person name="Singh A.K."/>
            <person name="Kumar S."/>
        </authorList>
    </citation>
    <scope>NUCLEOTIDE SEQUENCE [LARGE SCALE GENOMIC DNA]</scope>
    <source>
        <strain evidence="2 3">ERGS4:06</strain>
    </source>
</reference>